<keyword evidence="2" id="KW-1185">Reference proteome</keyword>
<organism evidence="1 2">
    <name type="scientific">Natranaerobius trueperi</name>
    <dbReference type="NCBI Taxonomy" id="759412"/>
    <lineage>
        <taxon>Bacteria</taxon>
        <taxon>Bacillati</taxon>
        <taxon>Bacillota</taxon>
        <taxon>Clostridia</taxon>
        <taxon>Natranaerobiales</taxon>
        <taxon>Natranaerobiaceae</taxon>
        <taxon>Natranaerobius</taxon>
    </lineage>
</organism>
<evidence type="ECO:0000313" key="1">
    <source>
        <dbReference type="EMBL" id="OWZ83306.1"/>
    </source>
</evidence>
<dbReference type="AlphaFoldDB" id="A0A226BWD0"/>
<proteinExistence type="predicted"/>
<dbReference type="RefSeq" id="WP_089023978.1">
    <property type="nucleotide sequence ID" value="NZ_NIQC01000021.1"/>
</dbReference>
<name>A0A226BWD0_9FIRM</name>
<gene>
    <name evidence="1" type="ORF">CDO51_09200</name>
</gene>
<comment type="caution">
    <text evidence="1">The sequence shown here is derived from an EMBL/GenBank/DDBJ whole genome shotgun (WGS) entry which is preliminary data.</text>
</comment>
<dbReference type="Pfam" id="PF13563">
    <property type="entry name" value="2_5_RNA_ligase2"/>
    <property type="match status" value="1"/>
</dbReference>
<dbReference type="Proteomes" id="UP000214588">
    <property type="component" value="Unassembled WGS sequence"/>
</dbReference>
<reference evidence="1 2" key="1">
    <citation type="submission" date="2017-06" db="EMBL/GenBank/DDBJ databases">
        <title>Draft Genome Sequence of Natranaerobius trueperi halophilic, alkalithermophilic bacteria from soda lakes.</title>
        <authorList>
            <person name="Zhao B."/>
        </authorList>
    </citation>
    <scope>NUCLEOTIDE SEQUENCE [LARGE SCALE GENOMIC DNA]</scope>
    <source>
        <strain evidence="1 2">DSM 18760</strain>
    </source>
</reference>
<accession>A0A226BWD0</accession>
<sequence length="192" mass="22854">MSIENKLFLVAIPRGRLLKVAQSIQEKLNQKFNIYTSKLPPLHVTIDHISIDDKYKYDKAIKIIKKECDNKNPFELFVKGFSFFDPPYKSINLYVEKTDCLQKLSQGIHTKLKEEGLSSRPFPEEWEFHISLINTTFASREWTDEEFYKAKEIVKEWNINMKCTIEWLELWKPKYEPHLEIEDFFELKGDEG</sequence>
<dbReference type="Gene3D" id="3.90.1140.10">
    <property type="entry name" value="Cyclic phosphodiesterase"/>
    <property type="match status" value="1"/>
</dbReference>
<evidence type="ECO:0000313" key="2">
    <source>
        <dbReference type="Proteomes" id="UP000214588"/>
    </source>
</evidence>
<dbReference type="OrthoDB" id="2112057at2"/>
<dbReference type="EMBL" id="NIQC01000021">
    <property type="protein sequence ID" value="OWZ83306.1"/>
    <property type="molecule type" value="Genomic_DNA"/>
</dbReference>
<dbReference type="SUPFAM" id="SSF55144">
    <property type="entry name" value="LigT-like"/>
    <property type="match status" value="1"/>
</dbReference>
<protein>
    <submittedName>
        <fullName evidence="1">Uncharacterized protein</fullName>
    </submittedName>
</protein>
<dbReference type="InterPro" id="IPR009097">
    <property type="entry name" value="Cyclic_Pdiesterase"/>
</dbReference>